<evidence type="ECO:0000256" key="7">
    <source>
        <dbReference type="ARBA" id="ARBA00023136"/>
    </source>
</evidence>
<feature type="transmembrane region" description="Helical" evidence="9">
    <location>
        <begin position="371"/>
        <end position="393"/>
    </location>
</feature>
<dbReference type="STRING" id="640948.SAMN05216238_105142"/>
<dbReference type="CDD" id="cd10322">
    <property type="entry name" value="SLC5sbd"/>
    <property type="match status" value="1"/>
</dbReference>
<feature type="transmembrane region" description="Helical" evidence="9">
    <location>
        <begin position="174"/>
        <end position="193"/>
    </location>
</feature>
<keyword evidence="4" id="KW-1003">Cell membrane</keyword>
<dbReference type="GO" id="GO:0046942">
    <property type="term" value="P:carboxylic acid transport"/>
    <property type="evidence" value="ECO:0007669"/>
    <property type="project" value="UniProtKB-ARBA"/>
</dbReference>
<feature type="transmembrane region" description="Helical" evidence="9">
    <location>
        <begin position="257"/>
        <end position="277"/>
    </location>
</feature>
<evidence type="ECO:0000256" key="5">
    <source>
        <dbReference type="ARBA" id="ARBA00022692"/>
    </source>
</evidence>
<dbReference type="RefSeq" id="WP_090084343.1">
    <property type="nucleotide sequence ID" value="NZ_FOMR01000005.1"/>
</dbReference>
<dbReference type="Pfam" id="PF00474">
    <property type="entry name" value="SSF"/>
    <property type="match status" value="1"/>
</dbReference>
<keyword evidence="6 9" id="KW-1133">Transmembrane helix</keyword>
<feature type="transmembrane region" description="Helical" evidence="9">
    <location>
        <begin position="429"/>
        <end position="450"/>
    </location>
</feature>
<keyword evidence="5 9" id="KW-0812">Transmembrane</keyword>
<dbReference type="OrthoDB" id="9789704at2"/>
<keyword evidence="7 9" id="KW-0472">Membrane</keyword>
<dbReference type="InterPro" id="IPR018212">
    <property type="entry name" value="Na/solute_symporter_CS"/>
</dbReference>
<gene>
    <name evidence="10" type="ORF">SAMN05216238_105142</name>
</gene>
<dbReference type="InterPro" id="IPR038377">
    <property type="entry name" value="Na/Glc_symporter_sf"/>
</dbReference>
<dbReference type="InterPro" id="IPR001734">
    <property type="entry name" value="Na/solute_symporter"/>
</dbReference>
<dbReference type="InterPro" id="IPR050277">
    <property type="entry name" value="Sodium:Solute_Symporter"/>
</dbReference>
<evidence type="ECO:0000256" key="4">
    <source>
        <dbReference type="ARBA" id="ARBA00022475"/>
    </source>
</evidence>
<reference evidence="11" key="1">
    <citation type="submission" date="2016-10" db="EMBL/GenBank/DDBJ databases">
        <authorList>
            <person name="Varghese N."/>
            <person name="Submissions S."/>
        </authorList>
    </citation>
    <scope>NUCLEOTIDE SEQUENCE [LARGE SCALE GENOMIC DNA]</scope>
    <source>
        <strain evidence="11">DSM 22530</strain>
    </source>
</reference>
<dbReference type="EMBL" id="FOMR01000005">
    <property type="protein sequence ID" value="SFD88689.1"/>
    <property type="molecule type" value="Genomic_DNA"/>
</dbReference>
<feature type="transmembrane region" description="Helical" evidence="9">
    <location>
        <begin position="143"/>
        <end position="167"/>
    </location>
</feature>
<proteinExistence type="inferred from homology"/>
<dbReference type="GO" id="GO:0005886">
    <property type="term" value="C:plasma membrane"/>
    <property type="evidence" value="ECO:0007669"/>
    <property type="project" value="TreeGrafter"/>
</dbReference>
<evidence type="ECO:0000256" key="6">
    <source>
        <dbReference type="ARBA" id="ARBA00022989"/>
    </source>
</evidence>
<dbReference type="AlphaFoldDB" id="A0A1I1W103"/>
<dbReference type="PANTHER" id="PTHR48086">
    <property type="entry name" value="SODIUM/PROLINE SYMPORTER-RELATED"/>
    <property type="match status" value="1"/>
</dbReference>
<organism evidence="10 11">
    <name type="scientific">Lentibacillus persicus</name>
    <dbReference type="NCBI Taxonomy" id="640948"/>
    <lineage>
        <taxon>Bacteria</taxon>
        <taxon>Bacillati</taxon>
        <taxon>Bacillota</taxon>
        <taxon>Bacilli</taxon>
        <taxon>Bacillales</taxon>
        <taxon>Bacillaceae</taxon>
        <taxon>Lentibacillus</taxon>
    </lineage>
</organism>
<protein>
    <submittedName>
        <fullName evidence="10">Solute:Na+ symporter, SSS family</fullName>
    </submittedName>
</protein>
<dbReference type="PROSITE" id="PS00456">
    <property type="entry name" value="NA_SOLUT_SYMP_1"/>
    <property type="match status" value="1"/>
</dbReference>
<feature type="transmembrane region" description="Helical" evidence="9">
    <location>
        <begin position="33"/>
        <end position="52"/>
    </location>
</feature>
<sequence>MVVFFLIILVIGYYSYRKVNGFEDYAVAGRKIPIVLLFATMAATATGGGATIGRVSYAYDIGIVIIAAAVGFVANQILTGLFIAPKMRAMGNVYTIGDIMGYYYGRLGLGISGIFTFIYSIGVYGVQILAMGLILHTMTGFDLVPLTIIASAIVVLYTWAGGMFAVIYTDALQFIILAIGITTAAILSFNEVGGISGLQANLDPSYFDFTGGWSIGAFIAFFLTFLLGEAIAPMYVQRYLTTKTPKDTKWGVTLFGVYYGFYTVVVTMIGLAGVILLPSIDPDTVLNEVILNFLPVGIVGLVFAAMMGAIMSSGDSLLNTSAVIFTRDIYQRFINKNADDKKLLFWSKISTIVVGTGGIAAALSLPKVLDLLMYTYSLWAPSIIPPIVIAVVWGKALDRKVSTYAGPPAIVIGLITTLVWNHLLGEPWGLPAIVAGIFANLIVFWAVHVLTKSKTPTGIFASEKIYENLKE</sequence>
<evidence type="ECO:0000256" key="8">
    <source>
        <dbReference type="RuleBase" id="RU362091"/>
    </source>
</evidence>
<comment type="similarity">
    <text evidence="2 8">Belongs to the sodium:solute symporter (SSF) (TC 2.A.21) family.</text>
</comment>
<dbReference type="PANTHER" id="PTHR48086:SF7">
    <property type="entry name" value="SODIUM-SOLUTE SYMPORTER-RELATED"/>
    <property type="match status" value="1"/>
</dbReference>
<feature type="transmembrane region" description="Helical" evidence="9">
    <location>
        <begin position="213"/>
        <end position="236"/>
    </location>
</feature>
<evidence type="ECO:0000256" key="1">
    <source>
        <dbReference type="ARBA" id="ARBA00004141"/>
    </source>
</evidence>
<dbReference type="PROSITE" id="PS50283">
    <property type="entry name" value="NA_SOLUT_SYMP_3"/>
    <property type="match status" value="1"/>
</dbReference>
<accession>A0A1I1W103</accession>
<feature type="transmembrane region" description="Helical" evidence="9">
    <location>
        <begin position="405"/>
        <end position="423"/>
    </location>
</feature>
<evidence type="ECO:0000313" key="10">
    <source>
        <dbReference type="EMBL" id="SFD88689.1"/>
    </source>
</evidence>
<dbReference type="Gene3D" id="1.20.1730.10">
    <property type="entry name" value="Sodium/glucose cotransporter"/>
    <property type="match status" value="1"/>
</dbReference>
<dbReference type="Proteomes" id="UP000199474">
    <property type="component" value="Unassembled WGS sequence"/>
</dbReference>
<feature type="transmembrane region" description="Helical" evidence="9">
    <location>
        <begin position="289"/>
        <end position="311"/>
    </location>
</feature>
<evidence type="ECO:0000256" key="2">
    <source>
        <dbReference type="ARBA" id="ARBA00006434"/>
    </source>
</evidence>
<dbReference type="GO" id="GO:0022857">
    <property type="term" value="F:transmembrane transporter activity"/>
    <property type="evidence" value="ECO:0007669"/>
    <property type="project" value="InterPro"/>
</dbReference>
<feature type="transmembrane region" description="Helical" evidence="9">
    <location>
        <begin position="59"/>
        <end position="83"/>
    </location>
</feature>
<keyword evidence="3" id="KW-0813">Transport</keyword>
<keyword evidence="11" id="KW-1185">Reference proteome</keyword>
<name>A0A1I1W103_9BACI</name>
<evidence type="ECO:0000256" key="9">
    <source>
        <dbReference type="SAM" id="Phobius"/>
    </source>
</evidence>
<comment type="subcellular location">
    <subcellularLocation>
        <location evidence="1">Membrane</location>
        <topology evidence="1">Multi-pass membrane protein</topology>
    </subcellularLocation>
</comment>
<feature type="transmembrane region" description="Helical" evidence="9">
    <location>
        <begin position="343"/>
        <end position="365"/>
    </location>
</feature>
<evidence type="ECO:0000313" key="11">
    <source>
        <dbReference type="Proteomes" id="UP000199474"/>
    </source>
</evidence>
<evidence type="ECO:0000256" key="3">
    <source>
        <dbReference type="ARBA" id="ARBA00022448"/>
    </source>
</evidence>